<organism evidence="3 4">
    <name type="scientific">Bifidobacterium apri</name>
    <dbReference type="NCBI Taxonomy" id="1769423"/>
    <lineage>
        <taxon>Bacteria</taxon>
        <taxon>Bacillati</taxon>
        <taxon>Actinomycetota</taxon>
        <taxon>Actinomycetes</taxon>
        <taxon>Bifidobacteriales</taxon>
        <taxon>Bifidobacteriaceae</taxon>
        <taxon>Bifidobacterium</taxon>
    </lineage>
</organism>
<dbReference type="Pfam" id="PF08666">
    <property type="entry name" value="SAF"/>
    <property type="match status" value="1"/>
</dbReference>
<sequence>MESSQSTFTTASSKSGTITKRNHRCAMSLARRRLVARIRRLASVLLVGLAVFSALQCVMATVRTQPMLVTTTHVSRGERLRAAHLSTISVPVHPSFDQAPATPEDVESAIALVDMPAGTLILASHIRGRPVPPDGSTVIETLLASHPDGMDAGDTIDVIVGQSCPAIGYANAEPAEANDREAPYPSDETGTQPSASQPAQSSAPPDSTLDQQCVIASQATVITVPSNDAPPGVDSKTSIAMRPEEALALMRLPDGLPVIAARSQTPSTPSTVTGSSNAPTLVGTERQR</sequence>
<dbReference type="CDD" id="cd11614">
    <property type="entry name" value="SAF_CpaB_FlgA_like"/>
    <property type="match status" value="1"/>
</dbReference>
<dbReference type="AlphaFoldDB" id="A0A6A2VI30"/>
<evidence type="ECO:0000259" key="2">
    <source>
        <dbReference type="SMART" id="SM00858"/>
    </source>
</evidence>
<feature type="compositionally biased region" description="Low complexity" evidence="1">
    <location>
        <begin position="263"/>
        <end position="276"/>
    </location>
</feature>
<dbReference type="RefSeq" id="WP_167511010.1">
    <property type="nucleotide sequence ID" value="NZ_JBHLXF010000010.1"/>
</dbReference>
<evidence type="ECO:0000313" key="4">
    <source>
        <dbReference type="Proteomes" id="UP000440041"/>
    </source>
</evidence>
<feature type="compositionally biased region" description="Low complexity" evidence="1">
    <location>
        <begin position="192"/>
        <end position="205"/>
    </location>
</feature>
<proteinExistence type="predicted"/>
<dbReference type="Proteomes" id="UP000440041">
    <property type="component" value="Unassembled WGS sequence"/>
</dbReference>
<dbReference type="InterPro" id="IPR013974">
    <property type="entry name" value="SAF"/>
</dbReference>
<name>A0A6A2VI30_9BIFI</name>
<dbReference type="SMART" id="SM00858">
    <property type="entry name" value="SAF"/>
    <property type="match status" value="1"/>
</dbReference>
<feature type="region of interest" description="Disordered" evidence="1">
    <location>
        <begin position="260"/>
        <end position="288"/>
    </location>
</feature>
<reference evidence="3 4" key="1">
    <citation type="submission" date="2019-09" db="EMBL/GenBank/DDBJ databases">
        <title>Characterization of the phylogenetic diversity of two novel species belonging to the genus Bifidobacterium: Bifidobacterium cebidarum sp. nov. and Bifidobacterium leontopitheci sp. nov.</title>
        <authorList>
            <person name="Lugli G.A."/>
            <person name="Duranti S."/>
            <person name="Milani C."/>
            <person name="Turroni F."/>
            <person name="Ventura M."/>
        </authorList>
    </citation>
    <scope>NUCLEOTIDE SEQUENCE [LARGE SCALE GENOMIC DNA]</scope>
    <source>
        <strain evidence="3 4">DSM 100238</strain>
    </source>
</reference>
<evidence type="ECO:0000313" key="3">
    <source>
        <dbReference type="EMBL" id="KAB8299632.1"/>
    </source>
</evidence>
<gene>
    <name evidence="3" type="ORF">DSM100238_0666</name>
</gene>
<feature type="domain" description="SAF" evidence="2">
    <location>
        <begin position="65"/>
        <end position="127"/>
    </location>
</feature>
<comment type="caution">
    <text evidence="3">The sequence shown here is derived from an EMBL/GenBank/DDBJ whole genome shotgun (WGS) entry which is preliminary data.</text>
</comment>
<accession>A0A6A2VI30</accession>
<evidence type="ECO:0000256" key="1">
    <source>
        <dbReference type="SAM" id="MobiDB-lite"/>
    </source>
</evidence>
<keyword evidence="4" id="KW-1185">Reference proteome</keyword>
<feature type="region of interest" description="Disordered" evidence="1">
    <location>
        <begin position="173"/>
        <end position="208"/>
    </location>
</feature>
<dbReference type="EMBL" id="WBSO01000003">
    <property type="protein sequence ID" value="KAB8299632.1"/>
    <property type="molecule type" value="Genomic_DNA"/>
</dbReference>
<protein>
    <submittedName>
        <fullName evidence="3">SAF domain-containing protein</fullName>
    </submittedName>
</protein>